<proteinExistence type="predicted"/>
<organism evidence="1 2">
    <name type="scientific">Saitozyma podzolica</name>
    <dbReference type="NCBI Taxonomy" id="1890683"/>
    <lineage>
        <taxon>Eukaryota</taxon>
        <taxon>Fungi</taxon>
        <taxon>Dikarya</taxon>
        <taxon>Basidiomycota</taxon>
        <taxon>Agaricomycotina</taxon>
        <taxon>Tremellomycetes</taxon>
        <taxon>Tremellales</taxon>
        <taxon>Trimorphomycetaceae</taxon>
        <taxon>Saitozyma</taxon>
    </lineage>
</organism>
<protein>
    <submittedName>
        <fullName evidence="1">Uncharacterized protein</fullName>
    </submittedName>
</protein>
<evidence type="ECO:0000313" key="2">
    <source>
        <dbReference type="Proteomes" id="UP000279259"/>
    </source>
</evidence>
<dbReference type="OrthoDB" id="10356318at2759"/>
<evidence type="ECO:0000313" key="1">
    <source>
        <dbReference type="EMBL" id="RSH89217.1"/>
    </source>
</evidence>
<keyword evidence="2" id="KW-1185">Reference proteome</keyword>
<accession>A0A427YE18</accession>
<comment type="caution">
    <text evidence="1">The sequence shown here is derived from an EMBL/GenBank/DDBJ whole genome shotgun (WGS) entry which is preliminary data.</text>
</comment>
<dbReference type="Proteomes" id="UP000279259">
    <property type="component" value="Unassembled WGS sequence"/>
</dbReference>
<name>A0A427YE18_9TREE</name>
<reference evidence="1 2" key="1">
    <citation type="submission" date="2018-11" db="EMBL/GenBank/DDBJ databases">
        <title>Genome sequence of Saitozyma podzolica DSM 27192.</title>
        <authorList>
            <person name="Aliyu H."/>
            <person name="Gorte O."/>
            <person name="Ochsenreither K."/>
        </authorList>
    </citation>
    <scope>NUCLEOTIDE SEQUENCE [LARGE SCALE GENOMIC DNA]</scope>
    <source>
        <strain evidence="1 2">DSM 27192</strain>
    </source>
</reference>
<dbReference type="EMBL" id="RSCD01000014">
    <property type="protein sequence ID" value="RSH89217.1"/>
    <property type="molecule type" value="Genomic_DNA"/>
</dbReference>
<gene>
    <name evidence="1" type="ORF">EHS25_002329</name>
</gene>
<sequence length="195" mass="21282">MIKRDYVHSDSGSVQITAPAATLFIYCDTTNLTDEEVARVQVLSSASESDLNSNPNLRDLLAEIKLSRATLLAFAGGQYVQSIQDNGVPGSRHRFKLRIQEGNETIDKVTFNLDLSKSPGDEPGTSVTFGKHSFGTVLLGTRIGQICTTLTADESRQLQSELSVGTMLVYQANDKEETSIVGSRSDLTEWKSSMM</sequence>
<dbReference type="AlphaFoldDB" id="A0A427YE18"/>